<reference evidence="3 4" key="1">
    <citation type="submission" date="2019-01" db="EMBL/GenBank/DDBJ databases">
        <title>Sequencing of cultivated peanut Arachis hypogaea provides insights into genome evolution and oil improvement.</title>
        <authorList>
            <person name="Chen X."/>
        </authorList>
    </citation>
    <scope>NUCLEOTIDE SEQUENCE [LARGE SCALE GENOMIC DNA]</scope>
    <source>
        <strain evidence="4">cv. Fuhuasheng</strain>
        <strain evidence="3">GDAAS-fuhuasheng2018</strain>
        <tissue evidence="3">Leaves</tissue>
    </source>
</reference>
<keyword evidence="4" id="KW-1185">Reference proteome</keyword>
<evidence type="ECO:0000313" key="4">
    <source>
        <dbReference type="Proteomes" id="UP000289738"/>
    </source>
</evidence>
<dbReference type="Proteomes" id="UP000289738">
    <property type="component" value="Chromosome B09"/>
</dbReference>
<dbReference type="EMBL" id="CP031001">
    <property type="protein sequence ID" value="QHN77280.1"/>
    <property type="molecule type" value="Genomic_DNA"/>
</dbReference>
<dbReference type="Proteomes" id="UP000464620">
    <property type="component" value="Chromosome B09"/>
</dbReference>
<dbReference type="PANTHER" id="PTHR34057">
    <property type="entry name" value="ELONGATION FACTOR"/>
    <property type="match status" value="1"/>
</dbReference>
<evidence type="ECO:0000256" key="1">
    <source>
        <dbReference type="SAM" id="MobiDB-lite"/>
    </source>
</evidence>
<dbReference type="EMBL" id="CP031001">
    <property type="protein sequence ID" value="QHN77281.1"/>
    <property type="molecule type" value="Genomic_DNA"/>
</dbReference>
<proteinExistence type="predicted"/>
<evidence type="ECO:0000313" key="3">
    <source>
        <dbReference type="EMBL" id="RYQ90020.1"/>
    </source>
</evidence>
<gene>
    <name evidence="3" type="ORF">Ahy_B09g096341</name>
    <name evidence="2" type="ORF">DS421_19g651240</name>
</gene>
<reference evidence="2 5" key="2">
    <citation type="submission" date="2020-01" db="EMBL/GenBank/DDBJ databases">
        <title>Genome sequence of Arachis hypogaea, cultivar Shitouqi.</title>
        <authorList>
            <person name="Zhuang W."/>
            <person name="Chen H."/>
            <person name="Varshney R."/>
            <person name="Wang D."/>
            <person name="Ming R."/>
        </authorList>
    </citation>
    <scope>NUCLEOTIDE SEQUENCE [LARGE SCALE GENOMIC DNA]</scope>
    <source>
        <tissue evidence="2">Young leaf</tissue>
    </source>
</reference>
<dbReference type="EMBL" id="SDMP01000019">
    <property type="protein sequence ID" value="RYQ90020.1"/>
    <property type="molecule type" value="Genomic_DNA"/>
</dbReference>
<feature type="compositionally biased region" description="Polar residues" evidence="1">
    <location>
        <begin position="52"/>
        <end position="69"/>
    </location>
</feature>
<dbReference type="Gramene" id="arahy.Tifrunner.gnm2.ann2.Ah19g215400.1">
    <property type="protein sequence ID" value="arahy.Tifrunner.gnm2.ann2.Ah19g215400.1-CDS"/>
    <property type="gene ID" value="arahy.Tifrunner.gnm2.ann2.Ah19g215400"/>
</dbReference>
<dbReference type="STRING" id="3818.A0A444XK11"/>
<feature type="region of interest" description="Disordered" evidence="1">
    <location>
        <begin position="286"/>
        <end position="311"/>
    </location>
</feature>
<sequence length="496" mass="55366">MDEKKPIIKVEPVLDEQINSSKVIEDADIDIVSWTNKGDLASNKNEDPDATEYSSSFADTTSDAENGSRLSDAEVESEFLGDSGLACNFDAFSSTFHMRKKKLTYHWRNFIRPLMWRCKWAELRIKEIESQALKYSKELAEYDKIKHMEPDRFTLEEFGSKSLPFTSHQYRCNARKRRKRKKVEETTDLVSYTSNHYLFSYLENKKSDLDGCLVEDFGNPVITELHADSSDRFGIGDDQSFFEYSESDSCMEQLLWTIDNLHSRVQKLKGQVDVVMSKNTKLSSSENLSLLPHGDVQTSSAPSPTTSAANGDSISMRAIYNSARHIPEFDLGNLVMPDSAVSSYGEVTIIPDIIESTVGLLSAADVTLRPPLVGDSCDDMVDSVLIHEVAETEDHAFKSASHHPIEKLQKSAAKCEGEEKILQHGEEEILQHIDSVPASDLNNVVVNSSAGSQEQPVLKQSLHGDVSVPKNKRKRGERKAGSVGWSKKCSGEPDSQ</sequence>
<organism evidence="3 4">
    <name type="scientific">Arachis hypogaea</name>
    <name type="common">Peanut</name>
    <dbReference type="NCBI Taxonomy" id="3818"/>
    <lineage>
        <taxon>Eukaryota</taxon>
        <taxon>Viridiplantae</taxon>
        <taxon>Streptophyta</taxon>
        <taxon>Embryophyta</taxon>
        <taxon>Tracheophyta</taxon>
        <taxon>Spermatophyta</taxon>
        <taxon>Magnoliopsida</taxon>
        <taxon>eudicotyledons</taxon>
        <taxon>Gunneridae</taxon>
        <taxon>Pentapetalae</taxon>
        <taxon>rosids</taxon>
        <taxon>fabids</taxon>
        <taxon>Fabales</taxon>
        <taxon>Fabaceae</taxon>
        <taxon>Papilionoideae</taxon>
        <taxon>50 kb inversion clade</taxon>
        <taxon>dalbergioids sensu lato</taxon>
        <taxon>Dalbergieae</taxon>
        <taxon>Pterocarpus clade</taxon>
        <taxon>Arachis</taxon>
    </lineage>
</organism>
<dbReference type="EMBL" id="CP031001">
    <property type="protein sequence ID" value="QHN77279.1"/>
    <property type="molecule type" value="Genomic_DNA"/>
</dbReference>
<evidence type="ECO:0000313" key="5">
    <source>
        <dbReference type="Proteomes" id="UP000464620"/>
    </source>
</evidence>
<dbReference type="InterPro" id="IPR038745">
    <property type="entry name" value="AT4G37440-like"/>
</dbReference>
<dbReference type="CDD" id="cd11650">
    <property type="entry name" value="AT4G37440_like"/>
    <property type="match status" value="1"/>
</dbReference>
<dbReference type="OrthoDB" id="21648at2759"/>
<feature type="region of interest" description="Disordered" evidence="1">
    <location>
        <begin position="38"/>
        <end position="70"/>
    </location>
</feature>
<evidence type="ECO:0000313" key="2">
    <source>
        <dbReference type="EMBL" id="QHN77279.1"/>
    </source>
</evidence>
<dbReference type="EMBL" id="CP031001">
    <property type="protein sequence ID" value="QHN77282.1"/>
    <property type="molecule type" value="Genomic_DNA"/>
</dbReference>
<feature type="compositionally biased region" description="Low complexity" evidence="1">
    <location>
        <begin position="298"/>
        <end position="309"/>
    </location>
</feature>
<protein>
    <submittedName>
        <fullName evidence="3">Uncharacterized protein</fullName>
    </submittedName>
</protein>
<dbReference type="PANTHER" id="PTHR34057:SF1">
    <property type="entry name" value="ELONGATION FACTOR"/>
    <property type="match status" value="1"/>
</dbReference>
<name>A0A444XK11_ARAHY</name>
<dbReference type="AlphaFoldDB" id="A0A444XK11"/>
<accession>A0A444XK11</accession>
<feature type="region of interest" description="Disordered" evidence="1">
    <location>
        <begin position="450"/>
        <end position="496"/>
    </location>
</feature>